<evidence type="ECO:0000313" key="3">
    <source>
        <dbReference type="Proteomes" id="UP000187485"/>
    </source>
</evidence>
<evidence type="ECO:0000259" key="1">
    <source>
        <dbReference type="SMART" id="SM00881"/>
    </source>
</evidence>
<gene>
    <name evidence="2" type="ORF">cpu_07470</name>
</gene>
<dbReference type="Gene3D" id="3.40.50.720">
    <property type="entry name" value="NAD(P)-binding Rossmann-like Domain"/>
    <property type="match status" value="1"/>
</dbReference>
<dbReference type="AlphaFoldDB" id="A0A1L8CTK9"/>
<proteinExistence type="predicted"/>
<reference evidence="3" key="1">
    <citation type="submission" date="2016-12" db="EMBL/GenBank/DDBJ databases">
        <title>Draft Genome Sequences od Carboxydothermus pertinax and islandicus, Hydrogenogenic Carboxydotrophic Bacteria.</title>
        <authorList>
            <person name="Fukuyama Y."/>
            <person name="Ohmae K."/>
            <person name="Yoneda Y."/>
            <person name="Yoshida T."/>
            <person name="Sako Y."/>
        </authorList>
    </citation>
    <scope>NUCLEOTIDE SEQUENCE [LARGE SCALE GENOMIC DNA]</scope>
    <source>
        <strain evidence="3">Ug1</strain>
    </source>
</reference>
<dbReference type="InterPro" id="IPR036291">
    <property type="entry name" value="NAD(P)-bd_dom_sf"/>
</dbReference>
<name>A0A1L8CTK9_9THEO</name>
<dbReference type="RefSeq" id="WP_075858727.1">
    <property type="nucleotide sequence ID" value="NZ_BDJK01000010.1"/>
</dbReference>
<dbReference type="OrthoDB" id="9804695at2"/>
<dbReference type="SMART" id="SM00881">
    <property type="entry name" value="CoA_binding"/>
    <property type="match status" value="1"/>
</dbReference>
<dbReference type="STRING" id="870242.cpu_07470"/>
<dbReference type="SUPFAM" id="SSF51735">
    <property type="entry name" value="NAD(P)-binding Rossmann-fold domains"/>
    <property type="match status" value="1"/>
</dbReference>
<protein>
    <submittedName>
        <fullName evidence="2">CoA-binding protein</fullName>
    </submittedName>
</protein>
<dbReference type="Proteomes" id="UP000187485">
    <property type="component" value="Unassembled WGS sequence"/>
</dbReference>
<accession>A0A1L8CTK9</accession>
<keyword evidence="3" id="KW-1185">Reference proteome</keyword>
<dbReference type="EMBL" id="BDJK01000010">
    <property type="protein sequence ID" value="GAV22237.1"/>
    <property type="molecule type" value="Genomic_DNA"/>
</dbReference>
<comment type="caution">
    <text evidence="2">The sequence shown here is derived from an EMBL/GenBank/DDBJ whole genome shotgun (WGS) entry which is preliminary data.</text>
</comment>
<sequence length="130" mass="14627">MEIKEILSRYKNIAVVGVSDKPERPSYQVAKFLMEKGYNIYPVNPNLDSFLGQKAYKSLEEIPEKVEIVDVFRRSEEVPAIAQAAVAIGAKVLWQQEGVDSQEARKIAEAAGLIVVANRCLKKEYLKNFP</sequence>
<dbReference type="Pfam" id="PF13380">
    <property type="entry name" value="CoA_binding_2"/>
    <property type="match status" value="1"/>
</dbReference>
<evidence type="ECO:0000313" key="2">
    <source>
        <dbReference type="EMBL" id="GAV22237.1"/>
    </source>
</evidence>
<organism evidence="2 3">
    <name type="scientific">Carboxydothermus pertinax</name>
    <dbReference type="NCBI Taxonomy" id="870242"/>
    <lineage>
        <taxon>Bacteria</taxon>
        <taxon>Bacillati</taxon>
        <taxon>Bacillota</taxon>
        <taxon>Clostridia</taxon>
        <taxon>Thermoanaerobacterales</taxon>
        <taxon>Thermoanaerobacteraceae</taxon>
        <taxon>Carboxydothermus</taxon>
    </lineage>
</organism>
<dbReference type="PANTHER" id="PTHR33303">
    <property type="entry name" value="CYTOPLASMIC PROTEIN-RELATED"/>
    <property type="match status" value="1"/>
</dbReference>
<dbReference type="InterPro" id="IPR003781">
    <property type="entry name" value="CoA-bd"/>
</dbReference>
<dbReference type="PANTHER" id="PTHR33303:SF2">
    <property type="entry name" value="COA-BINDING DOMAIN-CONTAINING PROTEIN"/>
    <property type="match status" value="1"/>
</dbReference>
<feature type="domain" description="CoA-binding" evidence="1">
    <location>
        <begin position="6"/>
        <end position="99"/>
    </location>
</feature>